<dbReference type="Proteomes" id="UP000612055">
    <property type="component" value="Unassembled WGS sequence"/>
</dbReference>
<feature type="transmembrane region" description="Helical" evidence="6">
    <location>
        <begin position="213"/>
        <end position="232"/>
    </location>
</feature>
<dbReference type="EMBL" id="JAEHOE010000081">
    <property type="protein sequence ID" value="KAG2488644.1"/>
    <property type="molecule type" value="Genomic_DNA"/>
</dbReference>
<gene>
    <name evidence="7" type="ORF">HYH03_012812</name>
</gene>
<dbReference type="PANTHER" id="PTHR23291">
    <property type="entry name" value="BAX INHIBITOR-RELATED"/>
    <property type="match status" value="1"/>
</dbReference>
<evidence type="ECO:0000256" key="2">
    <source>
        <dbReference type="ARBA" id="ARBA00010350"/>
    </source>
</evidence>
<comment type="subcellular location">
    <subcellularLocation>
        <location evidence="1">Membrane</location>
        <topology evidence="1">Multi-pass membrane protein</topology>
    </subcellularLocation>
</comment>
<evidence type="ECO:0000313" key="8">
    <source>
        <dbReference type="Proteomes" id="UP000612055"/>
    </source>
</evidence>
<feature type="transmembrane region" description="Helical" evidence="6">
    <location>
        <begin position="33"/>
        <end position="53"/>
    </location>
</feature>
<evidence type="ECO:0000256" key="4">
    <source>
        <dbReference type="ARBA" id="ARBA00022989"/>
    </source>
</evidence>
<name>A0A835XZW2_9CHLO</name>
<evidence type="ECO:0000256" key="5">
    <source>
        <dbReference type="ARBA" id="ARBA00023136"/>
    </source>
</evidence>
<evidence type="ECO:0000256" key="6">
    <source>
        <dbReference type="RuleBase" id="RU004379"/>
    </source>
</evidence>
<dbReference type="GO" id="GO:0016020">
    <property type="term" value="C:membrane"/>
    <property type="evidence" value="ECO:0007669"/>
    <property type="project" value="UniProtKB-SubCell"/>
</dbReference>
<feature type="transmembrane region" description="Helical" evidence="6">
    <location>
        <begin position="145"/>
        <end position="162"/>
    </location>
</feature>
<feature type="transmembrane region" description="Helical" evidence="6">
    <location>
        <begin position="118"/>
        <end position="139"/>
    </location>
</feature>
<dbReference type="AlphaFoldDB" id="A0A835XZW2"/>
<keyword evidence="3 6" id="KW-0812">Transmembrane</keyword>
<dbReference type="CDD" id="cd10430">
    <property type="entry name" value="BI-1"/>
    <property type="match status" value="1"/>
</dbReference>
<accession>A0A835XZW2</accession>
<comment type="caution">
    <text evidence="7">The sequence shown here is derived from an EMBL/GenBank/DDBJ whole genome shotgun (WGS) entry which is preliminary data.</text>
</comment>
<feature type="transmembrane region" description="Helical" evidence="6">
    <location>
        <begin position="90"/>
        <end position="111"/>
    </location>
</feature>
<evidence type="ECO:0000256" key="3">
    <source>
        <dbReference type="ARBA" id="ARBA00022692"/>
    </source>
</evidence>
<evidence type="ECO:0000256" key="1">
    <source>
        <dbReference type="ARBA" id="ARBA00004141"/>
    </source>
</evidence>
<evidence type="ECO:0008006" key="9">
    <source>
        <dbReference type="Google" id="ProtNLM"/>
    </source>
</evidence>
<dbReference type="OrthoDB" id="1277691at2759"/>
<dbReference type="Pfam" id="PF01027">
    <property type="entry name" value="Bax1-I"/>
    <property type="match status" value="1"/>
</dbReference>
<keyword evidence="4 6" id="KW-1133">Transmembrane helix</keyword>
<proteinExistence type="inferred from homology"/>
<keyword evidence="8" id="KW-1185">Reference proteome</keyword>
<dbReference type="InterPro" id="IPR006214">
    <property type="entry name" value="Bax_inhibitor_1-related"/>
</dbReference>
<keyword evidence="5 6" id="KW-0472">Membrane</keyword>
<feature type="transmembrane region" description="Helical" evidence="6">
    <location>
        <begin position="60"/>
        <end position="78"/>
    </location>
</feature>
<sequence>MDAVERLLGRRWENVSPATFLKFGNLERPIQVYLQRVYATLAVALAISAVGCLMDIQYHIAGLITYLGAFGCLIGLSFTASTPATLNKRYALLAGFAFCQGAGLGRLVGLAVQLNPGLLLTAFMGTAAIFVSFTLASLLSARRSFLFLGGWLASAISCMFVLRLGSWLMGGRGLGFGLELYGGLMVFSAYVLFDTQLIVEKASAGYTDHVKAALDLLVDVVAIFVRVLVILMKNQAQKQEREQRRRKERRD</sequence>
<protein>
    <recommendedName>
        <fullName evidence="9">Bax inhibitor 1</fullName>
    </recommendedName>
</protein>
<reference evidence="7" key="1">
    <citation type="journal article" date="2020" name="bioRxiv">
        <title>Comparative genomics of Chlamydomonas.</title>
        <authorList>
            <person name="Craig R.J."/>
            <person name="Hasan A.R."/>
            <person name="Ness R.W."/>
            <person name="Keightley P.D."/>
        </authorList>
    </citation>
    <scope>NUCLEOTIDE SEQUENCE</scope>
    <source>
        <strain evidence="7">CCAP 11/70</strain>
    </source>
</reference>
<evidence type="ECO:0000313" key="7">
    <source>
        <dbReference type="EMBL" id="KAG2488644.1"/>
    </source>
</evidence>
<comment type="similarity">
    <text evidence="2 6">Belongs to the BI1 family.</text>
</comment>
<feature type="transmembrane region" description="Helical" evidence="6">
    <location>
        <begin position="174"/>
        <end position="193"/>
    </location>
</feature>
<organism evidence="7 8">
    <name type="scientific">Edaphochlamys debaryana</name>
    <dbReference type="NCBI Taxonomy" id="47281"/>
    <lineage>
        <taxon>Eukaryota</taxon>
        <taxon>Viridiplantae</taxon>
        <taxon>Chlorophyta</taxon>
        <taxon>core chlorophytes</taxon>
        <taxon>Chlorophyceae</taxon>
        <taxon>CS clade</taxon>
        <taxon>Chlamydomonadales</taxon>
        <taxon>Chlamydomonadales incertae sedis</taxon>
        <taxon>Edaphochlamys</taxon>
    </lineage>
</organism>
<dbReference type="PANTHER" id="PTHR23291:SF32">
    <property type="entry name" value="BAX INHIBITOR 1"/>
    <property type="match status" value="1"/>
</dbReference>